<dbReference type="EMBL" id="VSSQ01011146">
    <property type="protein sequence ID" value="MPM46114.1"/>
    <property type="molecule type" value="Genomic_DNA"/>
</dbReference>
<gene>
    <name evidence="1" type="ORF">SDC9_92812</name>
</gene>
<comment type="caution">
    <text evidence="1">The sequence shown here is derived from an EMBL/GenBank/DDBJ whole genome shotgun (WGS) entry which is preliminary data.</text>
</comment>
<proteinExistence type="predicted"/>
<organism evidence="1">
    <name type="scientific">bioreactor metagenome</name>
    <dbReference type="NCBI Taxonomy" id="1076179"/>
    <lineage>
        <taxon>unclassified sequences</taxon>
        <taxon>metagenomes</taxon>
        <taxon>ecological metagenomes</taxon>
    </lineage>
</organism>
<reference evidence="1" key="1">
    <citation type="submission" date="2019-08" db="EMBL/GenBank/DDBJ databases">
        <authorList>
            <person name="Kucharzyk K."/>
            <person name="Murdoch R.W."/>
            <person name="Higgins S."/>
            <person name="Loffler F."/>
        </authorList>
    </citation>
    <scope>NUCLEOTIDE SEQUENCE</scope>
</reference>
<evidence type="ECO:0000313" key="1">
    <source>
        <dbReference type="EMBL" id="MPM46114.1"/>
    </source>
</evidence>
<dbReference type="AlphaFoldDB" id="A0A645A8Q2"/>
<protein>
    <submittedName>
        <fullName evidence="1">Uncharacterized protein</fullName>
    </submittedName>
</protein>
<accession>A0A645A8Q2</accession>
<name>A0A645A8Q2_9ZZZZ</name>
<sequence>MTRVLIVGDEPSLRHVDEDLRRHSDAGCLPAAAPVIGKDHSRRSENYLALPYASYHSFADAVPGRMHD</sequence>